<dbReference type="EMBL" id="DS028156">
    <property type="protein sequence ID" value="EEY63555.1"/>
    <property type="molecule type" value="Genomic_DNA"/>
</dbReference>
<dbReference type="eggNOG" id="ENOG502SVYH">
    <property type="taxonomic scope" value="Eukaryota"/>
</dbReference>
<dbReference type="KEGG" id="pif:PITG_15910"/>
<evidence type="ECO:0000313" key="3">
    <source>
        <dbReference type="Proteomes" id="UP000006643"/>
    </source>
</evidence>
<organism evidence="2 3">
    <name type="scientific">Phytophthora infestans (strain T30-4)</name>
    <name type="common">Potato late blight agent</name>
    <dbReference type="NCBI Taxonomy" id="403677"/>
    <lineage>
        <taxon>Eukaryota</taxon>
        <taxon>Sar</taxon>
        <taxon>Stramenopiles</taxon>
        <taxon>Oomycota</taxon>
        <taxon>Peronosporomycetes</taxon>
        <taxon>Peronosporales</taxon>
        <taxon>Peronosporaceae</taxon>
        <taxon>Phytophthora</taxon>
    </lineage>
</organism>
<reference evidence="3" key="1">
    <citation type="journal article" date="2009" name="Nature">
        <title>Genome sequence and analysis of the Irish potato famine pathogen Phytophthora infestans.</title>
        <authorList>
            <consortium name="The Broad Institute Genome Sequencing Platform"/>
            <person name="Haas B.J."/>
            <person name="Kamoun S."/>
            <person name="Zody M.C."/>
            <person name="Jiang R.H."/>
            <person name="Handsaker R.E."/>
            <person name="Cano L.M."/>
            <person name="Grabherr M."/>
            <person name="Kodira C.D."/>
            <person name="Raffaele S."/>
            <person name="Torto-Alalibo T."/>
            <person name="Bozkurt T.O."/>
            <person name="Ah-Fong A.M."/>
            <person name="Alvarado L."/>
            <person name="Anderson V.L."/>
            <person name="Armstrong M.R."/>
            <person name="Avrova A."/>
            <person name="Baxter L."/>
            <person name="Beynon J."/>
            <person name="Boevink P.C."/>
            <person name="Bollmann S.R."/>
            <person name="Bos J.I."/>
            <person name="Bulone V."/>
            <person name="Cai G."/>
            <person name="Cakir C."/>
            <person name="Carrington J.C."/>
            <person name="Chawner M."/>
            <person name="Conti L."/>
            <person name="Costanzo S."/>
            <person name="Ewan R."/>
            <person name="Fahlgren N."/>
            <person name="Fischbach M.A."/>
            <person name="Fugelstad J."/>
            <person name="Gilroy E.M."/>
            <person name="Gnerre S."/>
            <person name="Green P.J."/>
            <person name="Grenville-Briggs L.J."/>
            <person name="Griffith J."/>
            <person name="Grunwald N.J."/>
            <person name="Horn K."/>
            <person name="Horner N.R."/>
            <person name="Hu C.H."/>
            <person name="Huitema E."/>
            <person name="Jeong D.H."/>
            <person name="Jones A.M."/>
            <person name="Jones J.D."/>
            <person name="Jones R.W."/>
            <person name="Karlsson E.K."/>
            <person name="Kunjeti S.G."/>
            <person name="Lamour K."/>
            <person name="Liu Z."/>
            <person name="Ma L."/>
            <person name="Maclean D."/>
            <person name="Chibucos M.C."/>
            <person name="McDonald H."/>
            <person name="McWalters J."/>
            <person name="Meijer H.J."/>
            <person name="Morgan W."/>
            <person name="Morris P.F."/>
            <person name="Munro C.A."/>
            <person name="O'Neill K."/>
            <person name="Ospina-Giraldo M."/>
            <person name="Pinzon A."/>
            <person name="Pritchard L."/>
            <person name="Ramsahoye B."/>
            <person name="Ren Q."/>
            <person name="Restrepo S."/>
            <person name="Roy S."/>
            <person name="Sadanandom A."/>
            <person name="Savidor A."/>
            <person name="Schornack S."/>
            <person name="Schwartz D.C."/>
            <person name="Schumann U.D."/>
            <person name="Schwessinger B."/>
            <person name="Seyer L."/>
            <person name="Sharpe T."/>
            <person name="Silvar C."/>
            <person name="Song J."/>
            <person name="Studholme D.J."/>
            <person name="Sykes S."/>
            <person name="Thines M."/>
            <person name="van de Vondervoort P.J."/>
            <person name="Phuntumart V."/>
            <person name="Wawra S."/>
            <person name="Weide R."/>
            <person name="Win J."/>
            <person name="Young C."/>
            <person name="Zhou S."/>
            <person name="Fry W."/>
            <person name="Meyers B.C."/>
            <person name="van West P."/>
            <person name="Ristaino J."/>
            <person name="Govers F."/>
            <person name="Birch P.R."/>
            <person name="Whisson S.C."/>
            <person name="Judelson H.S."/>
            <person name="Nusbaum C."/>
        </authorList>
    </citation>
    <scope>NUCLEOTIDE SEQUENCE [LARGE SCALE GENOMIC DNA]</scope>
    <source>
        <strain evidence="3">T30-4</strain>
    </source>
</reference>
<evidence type="ECO:0000256" key="1">
    <source>
        <dbReference type="SAM" id="MobiDB-lite"/>
    </source>
</evidence>
<dbReference type="InParanoid" id="D0NS14"/>
<sequence>MDESNADQGELPRETPFPASDEDNADLSPAQKMIVCKQMLLSRLQVIEVMEERLAKIAKYALKLLNERDELAAIISREKDEGFCIASAFGVSTLGTGYVPSYSVLLEQCFEALLEH</sequence>
<proteinExistence type="predicted"/>
<dbReference type="AlphaFoldDB" id="D0NS14"/>
<dbReference type="GeneID" id="9475698"/>
<dbReference type="OrthoDB" id="101648at2759"/>
<feature type="region of interest" description="Disordered" evidence="1">
    <location>
        <begin position="1"/>
        <end position="25"/>
    </location>
</feature>
<dbReference type="Proteomes" id="UP000006643">
    <property type="component" value="Unassembled WGS sequence"/>
</dbReference>
<evidence type="ECO:0000313" key="2">
    <source>
        <dbReference type="EMBL" id="EEY63555.1"/>
    </source>
</evidence>
<accession>D0NS14</accession>
<keyword evidence="3" id="KW-1185">Reference proteome</keyword>
<name>D0NS14_PHYIT</name>
<dbReference type="RefSeq" id="XP_002898142.1">
    <property type="nucleotide sequence ID" value="XM_002898096.1"/>
</dbReference>
<gene>
    <name evidence="2" type="ORF">PITG_15910</name>
</gene>
<dbReference type="VEuPathDB" id="FungiDB:PITG_15910"/>
<protein>
    <submittedName>
        <fullName evidence="2">Uncharacterized protein</fullName>
    </submittedName>
</protein>
<dbReference type="HOGENOM" id="CLU_163697_0_0_1"/>
<dbReference type="OMA" id="AQKMIVC"/>